<dbReference type="GO" id="GO:0046872">
    <property type="term" value="F:metal ion binding"/>
    <property type="evidence" value="ECO:0007669"/>
    <property type="project" value="UniProtKB-KW"/>
</dbReference>
<evidence type="ECO:0000313" key="8">
    <source>
        <dbReference type="Proteomes" id="UP000055014"/>
    </source>
</evidence>
<reference evidence="6 9" key="3">
    <citation type="journal article" date="2018" name="Nat. Biotechnol.">
        <title>A standardized bacterial taxonomy based on genome phylogeny substantially revises the tree of life.</title>
        <authorList>
            <person name="Parks D.H."/>
            <person name="Chuvochina M."/>
            <person name="Waite D.W."/>
            <person name="Rinke C."/>
            <person name="Skarshewski A."/>
            <person name="Chaumeil P.A."/>
            <person name="Hugenholtz P."/>
        </authorList>
    </citation>
    <scope>NUCLEOTIDE SEQUENCE [LARGE SCALE GENOMIC DNA]</scope>
    <source>
        <strain evidence="6">UBA9905</strain>
    </source>
</reference>
<dbReference type="PATRIC" id="fig|1236046.5.peg.85"/>
<dbReference type="PIRSF" id="PIRSF006232">
    <property type="entry name" value="Pirin"/>
    <property type="match status" value="1"/>
</dbReference>
<feature type="domain" description="Pirin N-terminal" evidence="4">
    <location>
        <begin position="24"/>
        <end position="121"/>
    </location>
</feature>
<dbReference type="CDD" id="cd02247">
    <property type="entry name" value="cupin_pirin_C"/>
    <property type="match status" value="1"/>
</dbReference>
<keyword evidence="2" id="KW-0479">Metal-binding</keyword>
<feature type="binding site" evidence="2">
    <location>
        <position position="60"/>
    </location>
    <ligand>
        <name>Fe cation</name>
        <dbReference type="ChEBI" id="CHEBI:24875"/>
    </ligand>
</feature>
<dbReference type="EMBL" id="DQBS01000164">
    <property type="protein sequence ID" value="HCO70382.1"/>
    <property type="molecule type" value="Genomic_DNA"/>
</dbReference>
<evidence type="ECO:0000259" key="4">
    <source>
        <dbReference type="Pfam" id="PF02678"/>
    </source>
</evidence>
<sequence>MGKIRRTKRIVTGRGAVDGAGVKLVRVVGHRDVEDFDPFLLLDAFDSRDPKDYAKGFPWHPHRGIETVTYLVNGIIEHGDSLGNKGEILDGDCQWMTAGSGIIHQEMPKPAIRMLGAQLWLNLPARDKMTNPQYGDIKSQDVPIVDEEGTTVRVIAGPYKDQAGAFEGKYVKARYLDVEIWGGKDWSFETDDNSTLFIYILLGSGTFDPDEEETIDSKRAVLFGEGDTFWVRAGSEGIRFLLFSGKPLKEPVAWGGPIVMNTWEELDTAFRELSENTFVKHR</sequence>
<reference evidence="8" key="2">
    <citation type="journal article" date="2015" name="MBio">
        <title>Genome-Resolved Metagenomic Analysis Reveals Roles for Candidate Phyla and Other Microbial Community Members in Biogeochemical Transformations in Oil Reservoirs.</title>
        <authorList>
            <person name="Hu P."/>
            <person name="Tom L."/>
            <person name="Singh A."/>
            <person name="Thomas B.C."/>
            <person name="Baker B.J."/>
            <person name="Piceno Y.M."/>
            <person name="Andersen G.L."/>
            <person name="Banfield J.F."/>
        </authorList>
    </citation>
    <scope>NUCLEOTIDE SEQUENCE [LARGE SCALE GENOMIC DNA]</scope>
</reference>
<proteinExistence type="inferred from homology"/>
<dbReference type="PANTHER" id="PTHR13903:SF8">
    <property type="entry name" value="PIRIN"/>
    <property type="match status" value="1"/>
</dbReference>
<keyword evidence="7" id="KW-0223">Dioxygenase</keyword>
<gene>
    <name evidence="6" type="ORF">DIT26_07400</name>
    <name evidence="7" type="ORF">XE02_0575</name>
</gene>
<dbReference type="CDD" id="cd02909">
    <property type="entry name" value="cupin_pirin_N"/>
    <property type="match status" value="1"/>
</dbReference>
<dbReference type="InterPro" id="IPR011051">
    <property type="entry name" value="RmlC_Cupin_sf"/>
</dbReference>
<dbReference type="GO" id="GO:0051213">
    <property type="term" value="F:dioxygenase activity"/>
    <property type="evidence" value="ECO:0007669"/>
    <property type="project" value="UniProtKB-KW"/>
</dbReference>
<dbReference type="Pfam" id="PF02678">
    <property type="entry name" value="Pirin"/>
    <property type="match status" value="1"/>
</dbReference>
<evidence type="ECO:0000256" key="3">
    <source>
        <dbReference type="RuleBase" id="RU003457"/>
    </source>
</evidence>
<evidence type="ECO:0000259" key="5">
    <source>
        <dbReference type="Pfam" id="PF05726"/>
    </source>
</evidence>
<evidence type="ECO:0000313" key="9">
    <source>
        <dbReference type="Proteomes" id="UP000264215"/>
    </source>
</evidence>
<comment type="cofactor">
    <cofactor evidence="2">
        <name>Fe cation</name>
        <dbReference type="ChEBI" id="CHEBI:24875"/>
    </cofactor>
    <text evidence="2">Binds 1 Fe cation per subunit.</text>
</comment>
<feature type="binding site" evidence="2">
    <location>
        <position position="62"/>
    </location>
    <ligand>
        <name>Fe cation</name>
        <dbReference type="ChEBI" id="CHEBI:24875"/>
    </ligand>
</feature>
<evidence type="ECO:0000313" key="6">
    <source>
        <dbReference type="EMBL" id="HCO70382.1"/>
    </source>
</evidence>
<keyword evidence="7" id="KW-0560">Oxidoreductase</keyword>
<evidence type="ECO:0000256" key="1">
    <source>
        <dbReference type="ARBA" id="ARBA00008416"/>
    </source>
</evidence>
<dbReference type="InterPro" id="IPR014710">
    <property type="entry name" value="RmlC-like_jellyroll"/>
</dbReference>
<comment type="similarity">
    <text evidence="1 3">Belongs to the pirin family.</text>
</comment>
<dbReference type="Proteomes" id="UP000055014">
    <property type="component" value="Unassembled WGS sequence"/>
</dbReference>
<feature type="binding site" evidence="2">
    <location>
        <position position="104"/>
    </location>
    <ligand>
        <name>Fe cation</name>
        <dbReference type="ChEBI" id="CHEBI:24875"/>
    </ligand>
</feature>
<accession>A0A101I8B6</accession>
<dbReference type="InterPro" id="IPR012093">
    <property type="entry name" value="Pirin"/>
</dbReference>
<dbReference type="EMBL" id="LGGW01000038">
    <property type="protein sequence ID" value="KUK90359.1"/>
    <property type="molecule type" value="Genomic_DNA"/>
</dbReference>
<dbReference type="InterPro" id="IPR003829">
    <property type="entry name" value="Pirin_N_dom"/>
</dbReference>
<keyword evidence="2" id="KW-0408">Iron</keyword>
<feature type="domain" description="Pirin C-terminal" evidence="5">
    <location>
        <begin position="175"/>
        <end position="278"/>
    </location>
</feature>
<reference evidence="7" key="1">
    <citation type="journal article" date="2015" name="MBio">
        <title>Genome-resolved metagenomic analysis reveals roles for candidate phyla and other microbial community members in biogeochemical transformations in oil reservoirs.</title>
        <authorList>
            <person name="Hu P."/>
            <person name="Tom L."/>
            <person name="Singh A."/>
            <person name="Thomas B.C."/>
            <person name="Baker B.J."/>
            <person name="Piceno Y.M."/>
            <person name="Andersen G.L."/>
            <person name="Banfield J.F."/>
        </authorList>
    </citation>
    <scope>NUCLEOTIDE SEQUENCE [LARGE SCALE GENOMIC DNA]</scope>
    <source>
        <strain evidence="7">46_70</strain>
    </source>
</reference>
<evidence type="ECO:0000256" key="2">
    <source>
        <dbReference type="PIRSR" id="PIRSR006232-1"/>
    </source>
</evidence>
<dbReference type="Pfam" id="PF05726">
    <property type="entry name" value="Pirin_C"/>
    <property type="match status" value="1"/>
</dbReference>
<dbReference type="SUPFAM" id="SSF51182">
    <property type="entry name" value="RmlC-like cupins"/>
    <property type="match status" value="1"/>
</dbReference>
<evidence type="ECO:0000313" key="7">
    <source>
        <dbReference type="EMBL" id="KUK90359.1"/>
    </source>
</evidence>
<dbReference type="Proteomes" id="UP000264215">
    <property type="component" value="Unassembled WGS sequence"/>
</dbReference>
<protein>
    <submittedName>
        <fullName evidence="6">Pirin family protein</fullName>
    </submittedName>
    <submittedName>
        <fullName evidence="7">Putative Quercetin 2,3-dioxygenase</fullName>
    </submittedName>
</protein>
<feature type="binding site" evidence="2">
    <location>
        <position position="106"/>
    </location>
    <ligand>
        <name>Fe cation</name>
        <dbReference type="ChEBI" id="CHEBI:24875"/>
    </ligand>
</feature>
<organism evidence="7 8">
    <name type="scientific">Mesotoga infera</name>
    <dbReference type="NCBI Taxonomy" id="1236046"/>
    <lineage>
        <taxon>Bacteria</taxon>
        <taxon>Thermotogati</taxon>
        <taxon>Thermotogota</taxon>
        <taxon>Thermotogae</taxon>
        <taxon>Kosmotogales</taxon>
        <taxon>Kosmotogaceae</taxon>
        <taxon>Mesotoga</taxon>
    </lineage>
</organism>
<dbReference type="PANTHER" id="PTHR13903">
    <property type="entry name" value="PIRIN-RELATED"/>
    <property type="match status" value="1"/>
</dbReference>
<comment type="caution">
    <text evidence="7">The sequence shown here is derived from an EMBL/GenBank/DDBJ whole genome shotgun (WGS) entry which is preliminary data.</text>
</comment>
<dbReference type="InterPro" id="IPR008778">
    <property type="entry name" value="Pirin_C_dom"/>
</dbReference>
<name>A0A101I8B6_9BACT</name>
<dbReference type="Gene3D" id="2.60.120.10">
    <property type="entry name" value="Jelly Rolls"/>
    <property type="match status" value="2"/>
</dbReference>
<dbReference type="AlphaFoldDB" id="A0A101I8B6"/>